<evidence type="ECO:0000256" key="1">
    <source>
        <dbReference type="ARBA" id="ARBA00022618"/>
    </source>
</evidence>
<dbReference type="InterPro" id="IPR035911">
    <property type="entry name" value="MurE/MurF_N"/>
</dbReference>
<keyword evidence="2" id="KW-0131">Cell cycle</keyword>
<reference evidence="3 4" key="1">
    <citation type="submission" date="2009-02" db="EMBL/GenBank/DDBJ databases">
        <title>Draft genome sequence of Bifidobacterium pseudocatenulatum (DSM 20438).</title>
        <authorList>
            <person name="Sudarsanam P."/>
            <person name="Ley R."/>
            <person name="Guruge J."/>
            <person name="Turnbaugh P.J."/>
            <person name="Mahowald M."/>
            <person name="Liep D."/>
            <person name="Gordon J."/>
        </authorList>
    </citation>
    <scope>NUCLEOTIDE SEQUENCE [LARGE SCALE GENOMIC DNA]</scope>
    <source>
        <strain evidence="3 4">DSM 20438</strain>
    </source>
</reference>
<evidence type="ECO:0000313" key="3">
    <source>
        <dbReference type="EMBL" id="EEG71030.1"/>
    </source>
</evidence>
<comment type="caution">
    <text evidence="3">The sequence shown here is derived from an EMBL/GenBank/DDBJ whole genome shotgun (WGS) entry which is preliminary data.</text>
</comment>
<gene>
    <name evidence="3" type="ORF">BIFPSEUDO_02997</name>
</gene>
<keyword evidence="3" id="KW-0436">Ligase</keyword>
<dbReference type="SUPFAM" id="SSF63418">
    <property type="entry name" value="MurE/MurF N-terminal domain"/>
    <property type="match status" value="1"/>
</dbReference>
<dbReference type="EMBL" id="ABXX02000002">
    <property type="protein sequence ID" value="EEG71030.1"/>
    <property type="molecule type" value="Genomic_DNA"/>
</dbReference>
<evidence type="ECO:0000313" key="4">
    <source>
        <dbReference type="Proteomes" id="UP000003875"/>
    </source>
</evidence>
<keyword evidence="1" id="KW-0132">Cell division</keyword>
<dbReference type="GO" id="GO:0016874">
    <property type="term" value="F:ligase activity"/>
    <property type="evidence" value="ECO:0007669"/>
    <property type="project" value="UniProtKB-KW"/>
</dbReference>
<dbReference type="GO" id="GO:0051301">
    <property type="term" value="P:cell division"/>
    <property type="evidence" value="ECO:0007669"/>
    <property type="project" value="UniProtKB-KW"/>
</dbReference>
<proteinExistence type="predicted"/>
<sequence length="95" mass="10153">MALTLASAARLLSEHGLLREIIQGDAWTLDAQTINGFDKPFGSITYDTRQVVSGALLCCKGRFKAEYLDGIDDRGLAAYVAENDFSAATKAPGLS</sequence>
<dbReference type="AlphaFoldDB" id="C0BS80"/>
<organism evidence="3 4">
    <name type="scientific">Bifidobacterium pseudocatenulatum DSM 20438 = JCM 1200 = LMG 10505</name>
    <dbReference type="NCBI Taxonomy" id="547043"/>
    <lineage>
        <taxon>Bacteria</taxon>
        <taxon>Bacillati</taxon>
        <taxon>Actinomycetota</taxon>
        <taxon>Actinomycetes</taxon>
        <taxon>Bifidobacteriales</taxon>
        <taxon>Bifidobacteriaceae</taxon>
        <taxon>Bifidobacterium</taxon>
    </lineage>
</organism>
<protein>
    <submittedName>
        <fullName evidence="3">Putative UDP-N-acetylmuramoyl-L-alanyl-D-glutamate--2, 6-diaminopimelate ligase</fullName>
    </submittedName>
</protein>
<dbReference type="eggNOG" id="COG0769">
    <property type="taxonomic scope" value="Bacteria"/>
</dbReference>
<name>C0BS80_BIFPS</name>
<reference evidence="3 4" key="2">
    <citation type="submission" date="2009-02" db="EMBL/GenBank/DDBJ databases">
        <authorList>
            <person name="Fulton L."/>
            <person name="Clifton S."/>
            <person name="Fulton B."/>
            <person name="Xu J."/>
            <person name="Minx P."/>
            <person name="Pepin K.H."/>
            <person name="Johnson M."/>
            <person name="Bhonagiri V."/>
            <person name="Nash W.E."/>
            <person name="Mardis E.R."/>
            <person name="Wilson R.K."/>
        </authorList>
    </citation>
    <scope>NUCLEOTIDE SEQUENCE [LARGE SCALE GENOMIC DNA]</scope>
    <source>
        <strain evidence="3 4">DSM 20438</strain>
    </source>
</reference>
<accession>C0BS80</accession>
<evidence type="ECO:0000256" key="2">
    <source>
        <dbReference type="ARBA" id="ARBA00023306"/>
    </source>
</evidence>
<dbReference type="Proteomes" id="UP000003875">
    <property type="component" value="Unassembled WGS sequence"/>
</dbReference>